<dbReference type="InterPro" id="IPR050796">
    <property type="entry name" value="SCF_F-box_component"/>
</dbReference>
<name>A0AAV9KVS1_9SOLN</name>
<dbReference type="InterPro" id="IPR036047">
    <property type="entry name" value="F-box-like_dom_sf"/>
</dbReference>
<feature type="domain" description="F-box" evidence="1">
    <location>
        <begin position="2"/>
        <end position="48"/>
    </location>
</feature>
<dbReference type="PANTHER" id="PTHR31672">
    <property type="entry name" value="BNACNNG10540D PROTEIN"/>
    <property type="match status" value="1"/>
</dbReference>
<dbReference type="PANTHER" id="PTHR31672:SF13">
    <property type="entry name" value="F-BOX PROTEIN CPR30-LIKE"/>
    <property type="match status" value="1"/>
</dbReference>
<dbReference type="SMART" id="SM00256">
    <property type="entry name" value="FBOX"/>
    <property type="match status" value="1"/>
</dbReference>
<comment type="caution">
    <text evidence="2">The sequence shown here is derived from an EMBL/GenBank/DDBJ whole genome shotgun (WGS) entry which is preliminary data.</text>
</comment>
<dbReference type="NCBIfam" id="TIGR01640">
    <property type="entry name" value="F_box_assoc_1"/>
    <property type="match status" value="1"/>
</dbReference>
<dbReference type="PROSITE" id="PS50181">
    <property type="entry name" value="FBOX"/>
    <property type="match status" value="1"/>
</dbReference>
<dbReference type="SUPFAM" id="SSF50965">
    <property type="entry name" value="Galactose oxidase, central domain"/>
    <property type="match status" value="1"/>
</dbReference>
<sequence length="371" mass="43157">MAQQMPYLPNEVIFEILLRLPVKSIIKFKSVSKSWLSLLSSPRFINTHLNFSKDNHKNVPQKLLLLTPNQNLSKKKYTIFSSVSETIVRVDLDYPVKSPSCVTRFIGSCDGLICLSVENSLILWNPSTRKWKKIPKEPIFMNQDYYCTYGFGYDEFNDDYKLILVYSSKIKNIGYNEVKVYSLKTNSWKGVKGFVKGYVYSNSGVFMNGIIHWDSRPHRDFNGDDSKIVYFNLESEKLGKLDLPSYDENEDVVWDLMSSKESLFGFRHCESQGAVDIWVMKKYGVKEFWTKFASVPYYVVPGIFDSSMFINEDGEVLLIDGERLVLFNTRNNIYKDLRIHIADTRRRIDMVTYNETLVSPLFDDKDGCELW</sequence>
<protein>
    <recommendedName>
        <fullName evidence="1">F-box domain-containing protein</fullName>
    </recommendedName>
</protein>
<dbReference type="EMBL" id="JAWPEI010000009">
    <property type="protein sequence ID" value="KAK4717088.1"/>
    <property type="molecule type" value="Genomic_DNA"/>
</dbReference>
<reference evidence="2 3" key="1">
    <citation type="submission" date="2023-10" db="EMBL/GenBank/DDBJ databases">
        <title>Genome-Wide Identification Analysis in wild type Solanum Pinnatisectum Reveals Some Genes Defensing Phytophthora Infestans.</title>
        <authorList>
            <person name="Sun C."/>
        </authorList>
    </citation>
    <scope>NUCLEOTIDE SEQUENCE [LARGE SCALE GENOMIC DNA]</scope>
    <source>
        <strain evidence="2">LQN</strain>
        <tissue evidence="2">Leaf</tissue>
    </source>
</reference>
<dbReference type="Proteomes" id="UP001311915">
    <property type="component" value="Unassembled WGS sequence"/>
</dbReference>
<dbReference type="Pfam" id="PF00646">
    <property type="entry name" value="F-box"/>
    <property type="match status" value="1"/>
</dbReference>
<evidence type="ECO:0000259" key="1">
    <source>
        <dbReference type="PROSITE" id="PS50181"/>
    </source>
</evidence>
<dbReference type="InterPro" id="IPR032675">
    <property type="entry name" value="LRR_dom_sf"/>
</dbReference>
<keyword evidence="3" id="KW-1185">Reference proteome</keyword>
<evidence type="ECO:0000313" key="3">
    <source>
        <dbReference type="Proteomes" id="UP001311915"/>
    </source>
</evidence>
<gene>
    <name evidence="2" type="ORF">R3W88_015426</name>
</gene>
<dbReference type="InterPro" id="IPR001810">
    <property type="entry name" value="F-box_dom"/>
</dbReference>
<evidence type="ECO:0000313" key="2">
    <source>
        <dbReference type="EMBL" id="KAK4717088.1"/>
    </source>
</evidence>
<accession>A0AAV9KVS1</accession>
<dbReference type="InterPro" id="IPR017451">
    <property type="entry name" value="F-box-assoc_interact_dom"/>
</dbReference>
<dbReference type="SUPFAM" id="SSF81383">
    <property type="entry name" value="F-box domain"/>
    <property type="match status" value="1"/>
</dbReference>
<dbReference type="AlphaFoldDB" id="A0AAV9KVS1"/>
<dbReference type="Gene3D" id="3.80.10.10">
    <property type="entry name" value="Ribonuclease Inhibitor"/>
    <property type="match status" value="1"/>
</dbReference>
<dbReference type="InterPro" id="IPR011043">
    <property type="entry name" value="Gal_Oxase/kelch_b-propeller"/>
</dbReference>
<dbReference type="InterPro" id="IPR006527">
    <property type="entry name" value="F-box-assoc_dom_typ1"/>
</dbReference>
<dbReference type="Pfam" id="PF07734">
    <property type="entry name" value="FBA_1"/>
    <property type="match status" value="1"/>
</dbReference>
<proteinExistence type="predicted"/>
<organism evidence="2 3">
    <name type="scientific">Solanum pinnatisectum</name>
    <name type="common">tansyleaf nightshade</name>
    <dbReference type="NCBI Taxonomy" id="50273"/>
    <lineage>
        <taxon>Eukaryota</taxon>
        <taxon>Viridiplantae</taxon>
        <taxon>Streptophyta</taxon>
        <taxon>Embryophyta</taxon>
        <taxon>Tracheophyta</taxon>
        <taxon>Spermatophyta</taxon>
        <taxon>Magnoliopsida</taxon>
        <taxon>eudicotyledons</taxon>
        <taxon>Gunneridae</taxon>
        <taxon>Pentapetalae</taxon>
        <taxon>asterids</taxon>
        <taxon>lamiids</taxon>
        <taxon>Solanales</taxon>
        <taxon>Solanaceae</taxon>
        <taxon>Solanoideae</taxon>
        <taxon>Solaneae</taxon>
        <taxon>Solanum</taxon>
    </lineage>
</organism>